<dbReference type="EMBL" id="JAIQCJ010000254">
    <property type="protein sequence ID" value="KAJ8797311.1"/>
    <property type="molecule type" value="Genomic_DNA"/>
</dbReference>
<dbReference type="Proteomes" id="UP001159641">
    <property type="component" value="Unassembled WGS sequence"/>
</dbReference>
<sequence length="213" mass="22558">MSGTTTCVSWEADPSPVEPSATLLPPVPGRDPGWGGCAHGTVPAAEHRDWDRPRAAPGPARRRAPPGQQHLSPLPGQSLGAGSAGRVDRPREQPEPAGGRGGKREPQRGRQGGATGELRAADPEKVVEHDRAAPGDLSAVMPTCKSPLSAQDSFTPLPVPPPAPPQGLCKDFNRIDGINRFVFTWPLEALRGELLLPDGAVTCVCRWLFSSER</sequence>
<proteinExistence type="predicted"/>
<reference evidence="2 3" key="1">
    <citation type="submission" date="2022-11" db="EMBL/GenBank/DDBJ databases">
        <title>Whole genome sequence of Eschrichtius robustus ER-17-0199.</title>
        <authorList>
            <person name="Bruniche-Olsen A."/>
            <person name="Black A.N."/>
            <person name="Fields C.J."/>
            <person name="Walden K."/>
            <person name="Dewoody J.A."/>
        </authorList>
    </citation>
    <scope>NUCLEOTIDE SEQUENCE [LARGE SCALE GENOMIC DNA]</scope>
    <source>
        <strain evidence="2">ER-17-0199</strain>
        <tissue evidence="2">Blubber</tissue>
    </source>
</reference>
<evidence type="ECO:0000313" key="2">
    <source>
        <dbReference type="EMBL" id="KAJ8797311.1"/>
    </source>
</evidence>
<feature type="region of interest" description="Disordered" evidence="1">
    <location>
        <begin position="1"/>
        <end position="139"/>
    </location>
</feature>
<organism evidence="2 3">
    <name type="scientific">Eschrichtius robustus</name>
    <name type="common">California gray whale</name>
    <name type="synonym">Eschrichtius gibbosus</name>
    <dbReference type="NCBI Taxonomy" id="9764"/>
    <lineage>
        <taxon>Eukaryota</taxon>
        <taxon>Metazoa</taxon>
        <taxon>Chordata</taxon>
        <taxon>Craniata</taxon>
        <taxon>Vertebrata</taxon>
        <taxon>Euteleostomi</taxon>
        <taxon>Mammalia</taxon>
        <taxon>Eutheria</taxon>
        <taxon>Laurasiatheria</taxon>
        <taxon>Artiodactyla</taxon>
        <taxon>Whippomorpha</taxon>
        <taxon>Cetacea</taxon>
        <taxon>Mysticeti</taxon>
        <taxon>Eschrichtiidae</taxon>
        <taxon>Eschrichtius</taxon>
    </lineage>
</organism>
<name>A0AB34I070_ESCRO</name>
<accession>A0AB34I070</accession>
<feature type="compositionally biased region" description="Basic and acidic residues" evidence="1">
    <location>
        <begin position="119"/>
        <end position="133"/>
    </location>
</feature>
<evidence type="ECO:0000256" key="1">
    <source>
        <dbReference type="SAM" id="MobiDB-lite"/>
    </source>
</evidence>
<keyword evidence="3" id="KW-1185">Reference proteome</keyword>
<comment type="caution">
    <text evidence="2">The sequence shown here is derived from an EMBL/GenBank/DDBJ whole genome shotgun (WGS) entry which is preliminary data.</text>
</comment>
<dbReference type="AlphaFoldDB" id="A0AB34I070"/>
<protein>
    <submittedName>
        <fullName evidence="2">Uncharacterized protein</fullName>
    </submittedName>
</protein>
<evidence type="ECO:0000313" key="3">
    <source>
        <dbReference type="Proteomes" id="UP001159641"/>
    </source>
</evidence>
<gene>
    <name evidence="2" type="ORF">J1605_017539</name>
</gene>
<feature type="compositionally biased region" description="Basic and acidic residues" evidence="1">
    <location>
        <begin position="45"/>
        <end position="54"/>
    </location>
</feature>